<accession>A0A975G2V1</accession>
<organism evidence="3 4">
    <name type="scientific">Phenylobacterium montanum</name>
    <dbReference type="NCBI Taxonomy" id="2823693"/>
    <lineage>
        <taxon>Bacteria</taxon>
        <taxon>Pseudomonadati</taxon>
        <taxon>Pseudomonadota</taxon>
        <taxon>Alphaproteobacteria</taxon>
        <taxon>Caulobacterales</taxon>
        <taxon>Caulobacteraceae</taxon>
        <taxon>Phenylobacterium</taxon>
    </lineage>
</organism>
<evidence type="ECO:0000256" key="2">
    <source>
        <dbReference type="SAM" id="Phobius"/>
    </source>
</evidence>
<feature type="transmembrane region" description="Helical" evidence="2">
    <location>
        <begin position="114"/>
        <end position="138"/>
    </location>
</feature>
<keyword evidence="2" id="KW-1133">Transmembrane helix</keyword>
<keyword evidence="2" id="KW-0472">Membrane</keyword>
<dbReference type="Pfam" id="PF13347">
    <property type="entry name" value="MFS_2"/>
    <property type="match status" value="1"/>
</dbReference>
<protein>
    <submittedName>
        <fullName evidence="3">MFS transporter</fullName>
    </submittedName>
</protein>
<dbReference type="GO" id="GO:0005886">
    <property type="term" value="C:plasma membrane"/>
    <property type="evidence" value="ECO:0007669"/>
    <property type="project" value="TreeGrafter"/>
</dbReference>
<evidence type="ECO:0000313" key="4">
    <source>
        <dbReference type="Proteomes" id="UP000676409"/>
    </source>
</evidence>
<evidence type="ECO:0000313" key="3">
    <source>
        <dbReference type="EMBL" id="QUD90125.1"/>
    </source>
</evidence>
<feature type="transmembrane region" description="Helical" evidence="2">
    <location>
        <begin position="150"/>
        <end position="172"/>
    </location>
</feature>
<dbReference type="PANTHER" id="PTHR11328">
    <property type="entry name" value="MAJOR FACILITATOR SUPERFAMILY DOMAIN-CONTAINING PROTEIN"/>
    <property type="match status" value="1"/>
</dbReference>
<comment type="similarity">
    <text evidence="1">Belongs to the sodium:galactoside symporter (TC 2.A.2) family.</text>
</comment>
<feature type="transmembrane region" description="Helical" evidence="2">
    <location>
        <begin position="242"/>
        <end position="262"/>
    </location>
</feature>
<dbReference type="KEGG" id="caul:KCG34_09785"/>
<dbReference type="SUPFAM" id="SSF103473">
    <property type="entry name" value="MFS general substrate transporter"/>
    <property type="match status" value="1"/>
</dbReference>
<feature type="transmembrane region" description="Helical" evidence="2">
    <location>
        <begin position="268"/>
        <end position="288"/>
    </location>
</feature>
<keyword evidence="4" id="KW-1185">Reference proteome</keyword>
<dbReference type="InterPro" id="IPR036259">
    <property type="entry name" value="MFS_trans_sf"/>
</dbReference>
<dbReference type="InterPro" id="IPR039672">
    <property type="entry name" value="MFS_2"/>
</dbReference>
<dbReference type="GO" id="GO:0015293">
    <property type="term" value="F:symporter activity"/>
    <property type="evidence" value="ECO:0007669"/>
    <property type="project" value="InterPro"/>
</dbReference>
<dbReference type="Proteomes" id="UP000676409">
    <property type="component" value="Chromosome"/>
</dbReference>
<feature type="transmembrane region" description="Helical" evidence="2">
    <location>
        <begin position="364"/>
        <end position="390"/>
    </location>
</feature>
<dbReference type="AlphaFoldDB" id="A0A975G2V1"/>
<dbReference type="GO" id="GO:0008643">
    <property type="term" value="P:carbohydrate transport"/>
    <property type="evidence" value="ECO:0007669"/>
    <property type="project" value="InterPro"/>
</dbReference>
<reference evidence="3" key="1">
    <citation type="submission" date="2021-04" db="EMBL/GenBank/DDBJ databases">
        <title>The complete genome sequence of Caulobacter sp. S6.</title>
        <authorList>
            <person name="Tang Y."/>
            <person name="Ouyang W."/>
            <person name="Liu Q."/>
            <person name="Huang B."/>
            <person name="Guo Z."/>
            <person name="Lei P."/>
        </authorList>
    </citation>
    <scope>NUCLEOTIDE SEQUENCE</scope>
    <source>
        <strain evidence="3">S6</strain>
    </source>
</reference>
<feature type="transmembrane region" description="Helical" evidence="2">
    <location>
        <begin position="88"/>
        <end position="108"/>
    </location>
</feature>
<dbReference type="Gene3D" id="1.20.1250.20">
    <property type="entry name" value="MFS general substrate transporter like domains"/>
    <property type="match status" value="2"/>
</dbReference>
<feature type="transmembrane region" description="Helical" evidence="2">
    <location>
        <begin position="17"/>
        <end position="42"/>
    </location>
</feature>
<dbReference type="EMBL" id="CP073078">
    <property type="protein sequence ID" value="QUD90125.1"/>
    <property type="molecule type" value="Genomic_DNA"/>
</dbReference>
<feature type="transmembrane region" description="Helical" evidence="2">
    <location>
        <begin position="410"/>
        <end position="432"/>
    </location>
</feature>
<sequence>MPASSPPAADTPPAWRLVAFSLITLPIAGAGLPLAVYLPAYYALEGGLGLTVVGLVFMVGRLWDAAADPLVGVLSDRTRTRFGRRRPWIAAGAVLFALASIALFSPPARPSPTYLAAGLAVFYLGWTMIQIPVSAWAGDLARGYHQRSRVATYVQTMSAAGLLLVLVLPALIDQVWPDQARAKLLAMGGFILATLVPGLAGALFAVREPAASPQAPAAPSALETLGAAARDPLLLRVLGSDFAVTLGQTIRGSLFVFFVVGYMGLPKWGSLLFLLQFVFGVFAGPIWLQVGYRFGKGRTAVAAELVQAAINLGLLFVAPGQFAALLTLTIAQGLAQGSGNLMLRSIVADLADRQRLTSGQERSGVLFSVFSLSGKAATAAAVGLALPLVAALGFHPGGHNTNTALQGLKLVFALGPALSHLVSASLVLGFPLDERRHAEIRRALEARDGAAGLSPSGSLGVPAPAE</sequence>
<evidence type="ECO:0000256" key="1">
    <source>
        <dbReference type="ARBA" id="ARBA00009617"/>
    </source>
</evidence>
<keyword evidence="2" id="KW-0812">Transmembrane</keyword>
<proteinExistence type="inferred from homology"/>
<name>A0A975G2V1_9CAUL</name>
<dbReference type="RefSeq" id="WP_211940176.1">
    <property type="nucleotide sequence ID" value="NZ_CP073078.1"/>
</dbReference>
<dbReference type="PANTHER" id="PTHR11328:SF24">
    <property type="entry name" value="MAJOR FACILITATOR SUPERFAMILY (MFS) PROFILE DOMAIN-CONTAINING PROTEIN"/>
    <property type="match status" value="1"/>
</dbReference>
<feature type="transmembrane region" description="Helical" evidence="2">
    <location>
        <begin position="184"/>
        <end position="206"/>
    </location>
</feature>
<gene>
    <name evidence="3" type="ORF">KCG34_09785</name>
</gene>